<dbReference type="NCBIfam" id="TIGR00593">
    <property type="entry name" value="pola"/>
    <property type="match status" value="1"/>
</dbReference>
<keyword evidence="9" id="KW-0378">Hydrolase</keyword>
<keyword evidence="7" id="KW-0540">Nuclease</keyword>
<dbReference type="Pfam" id="PF01367">
    <property type="entry name" value="5_3_exonuc"/>
    <property type="match status" value="1"/>
</dbReference>
<dbReference type="InterPro" id="IPR002562">
    <property type="entry name" value="3'-5'_exonuclease_dom"/>
</dbReference>
<dbReference type="InterPro" id="IPR054690">
    <property type="entry name" value="DNA_polI_exonuclease"/>
</dbReference>
<dbReference type="CDD" id="cd08637">
    <property type="entry name" value="DNA_pol_A_pol_I_C"/>
    <property type="match status" value="1"/>
</dbReference>
<evidence type="ECO:0000256" key="8">
    <source>
        <dbReference type="ARBA" id="ARBA00022763"/>
    </source>
</evidence>
<reference evidence="20 21" key="1">
    <citation type="submission" date="2021-01" db="EMBL/GenBank/DDBJ databases">
        <title>Genome public.</title>
        <authorList>
            <person name="Liu C."/>
            <person name="Sun Q."/>
        </authorList>
    </citation>
    <scope>NUCLEOTIDE SEQUENCE [LARGE SCALE GENOMIC DNA]</scope>
    <source>
        <strain evidence="20 21">YIM B02515</strain>
    </source>
</reference>
<dbReference type="Proteomes" id="UP000632377">
    <property type="component" value="Unassembled WGS sequence"/>
</dbReference>
<dbReference type="InterPro" id="IPR002421">
    <property type="entry name" value="5-3_exonuclease"/>
</dbReference>
<dbReference type="InterPro" id="IPR019760">
    <property type="entry name" value="DNA-dir_DNA_pol_A_CS"/>
</dbReference>
<dbReference type="GO" id="GO:0003887">
    <property type="term" value="F:DNA-directed DNA polymerase activity"/>
    <property type="evidence" value="ECO:0007669"/>
    <property type="project" value="UniProtKB-EC"/>
</dbReference>
<evidence type="ECO:0000256" key="13">
    <source>
        <dbReference type="ARBA" id="ARBA00023204"/>
    </source>
</evidence>
<dbReference type="InterPro" id="IPR036279">
    <property type="entry name" value="5-3_exonuclease_C_sf"/>
</dbReference>
<evidence type="ECO:0000256" key="16">
    <source>
        <dbReference type="RuleBase" id="RU004460"/>
    </source>
</evidence>
<sequence>MSKERLIILDGHSLMNRAFYALPPLTNTEGLHTNALYGFTNMLIKMKEEIKPNYIVCTFDRKAPTFRHEEYKEYKAGRKRMPEELAEQFPVLKDLLQLMAIDIFEIDGFEADDLIGTLSKFAEKNDIEVYVVTGDRDALQLASDNIKVVITKKGMSEKEIYDKNRMIEDFGVTPTQFIDVKGLMGDSSDNIPGVPGIGEKTAYKLIQQYGSIENLLQNIDNVTGNKVKQNLLEYSEQAIFSKRLATIITDVPIDISLDSIKSKESFDIDGLRQMFFRLQFKSLLERLPIDDSEADKGVKALEEVVNYKTIDSIDKFESLAKEFKEEIYFSLEFSDLNVYSKCKIQKIYISFNNDNYVITFNSLFEEEKDRTINVIKDIFENKALKKVGYDNKASYLLFNRIGINLEGVIFDIKVAAYLIDSSKGEYELSNLIGEYLKVDIRKDDEDIHIKQTSYLKNLKEVLEQKIKEYDMDKLLYEVEQPLTEVLAAVEAEGFKVDTEKLEELGVKFKKEIEIVQNDIYSLSGEEFNIGSPKQLGKILFEKLDLPVIKKTKTGYSTNAEVLEELMDKHPIIEKILYYRQLTKLHSTYVEGLKSVIDTDGKIHSSLNQTVTTTGRLSSTEPNLQNIPIKYELGREIRKVFIPNEAECIILSADYSQIELRVLAHIAEDENLIDAFINHSDIHTKTASEVFRVPIDEVTSLMRSRAKAVNFGIVYGIGDFSLAKDLKITKKEAKIYIDTYFERYPNVKKYMEDIVKGAKDQSFVTTILNRRRYIPEITASNHMVKALGERLAMNTPIQGSAADIIKLAMVNVYKELKQRNLKSTLILQVHDELILNVYKEELKEVQAIVKKEMEQVLELKVPLEVDVNLGDTWYEAK</sequence>
<keyword evidence="11 16" id="KW-0239">DNA-directed DNA polymerase</keyword>
<evidence type="ECO:0000256" key="10">
    <source>
        <dbReference type="ARBA" id="ARBA00022839"/>
    </source>
</evidence>
<protein>
    <recommendedName>
        <fullName evidence="3 15">DNA polymerase I</fullName>
        <ecNumber evidence="2 15">2.7.7.7</ecNumber>
    </recommendedName>
</protein>
<dbReference type="Gene3D" id="3.30.420.10">
    <property type="entry name" value="Ribonuclease H-like superfamily/Ribonuclease H"/>
    <property type="match status" value="1"/>
</dbReference>
<feature type="domain" description="5'-3' exonuclease" evidence="18">
    <location>
        <begin position="2"/>
        <end position="263"/>
    </location>
</feature>
<dbReference type="RefSeq" id="WP_202747477.1">
    <property type="nucleotide sequence ID" value="NZ_JAESWC010000002.1"/>
</dbReference>
<dbReference type="EC" id="2.7.7.7" evidence="2 15"/>
<evidence type="ECO:0000256" key="5">
    <source>
        <dbReference type="ARBA" id="ARBA00022695"/>
    </source>
</evidence>
<dbReference type="Gene3D" id="3.30.70.370">
    <property type="match status" value="1"/>
</dbReference>
<evidence type="ECO:0000256" key="2">
    <source>
        <dbReference type="ARBA" id="ARBA00012417"/>
    </source>
</evidence>
<dbReference type="PRINTS" id="PR00868">
    <property type="entry name" value="DNAPOLI"/>
</dbReference>
<keyword evidence="21" id="KW-1185">Reference proteome</keyword>
<evidence type="ECO:0000256" key="14">
    <source>
        <dbReference type="ARBA" id="ARBA00049244"/>
    </source>
</evidence>
<keyword evidence="13 16" id="KW-0234">DNA repair</keyword>
<dbReference type="InterPro" id="IPR020045">
    <property type="entry name" value="DNA_polI_H3TH"/>
</dbReference>
<name>A0ABS1T8Z4_9CLOT</name>
<dbReference type="PANTHER" id="PTHR10133">
    <property type="entry name" value="DNA POLYMERASE I"/>
    <property type="match status" value="1"/>
</dbReference>
<evidence type="ECO:0000256" key="1">
    <source>
        <dbReference type="ARBA" id="ARBA00007705"/>
    </source>
</evidence>
<keyword evidence="8 16" id="KW-0227">DNA damage</keyword>
<dbReference type="CDD" id="cd09898">
    <property type="entry name" value="H3TH_53EXO"/>
    <property type="match status" value="1"/>
</dbReference>
<evidence type="ECO:0000256" key="12">
    <source>
        <dbReference type="ARBA" id="ARBA00023125"/>
    </source>
</evidence>
<evidence type="ECO:0000256" key="11">
    <source>
        <dbReference type="ARBA" id="ARBA00022932"/>
    </source>
</evidence>
<dbReference type="InterPro" id="IPR008918">
    <property type="entry name" value="HhH2"/>
</dbReference>
<evidence type="ECO:0000313" key="21">
    <source>
        <dbReference type="Proteomes" id="UP000632377"/>
    </source>
</evidence>
<keyword evidence="10" id="KW-0269">Exonuclease</keyword>
<keyword evidence="12 16" id="KW-0238">DNA-binding</keyword>
<dbReference type="SUPFAM" id="SSF53098">
    <property type="entry name" value="Ribonuclease H-like"/>
    <property type="match status" value="1"/>
</dbReference>
<dbReference type="SMART" id="SM00482">
    <property type="entry name" value="POLAc"/>
    <property type="match status" value="1"/>
</dbReference>
<gene>
    <name evidence="16 20" type="primary">polA</name>
    <name evidence="20" type="ORF">JK636_03580</name>
</gene>
<dbReference type="InterPro" id="IPR018320">
    <property type="entry name" value="DNA_polymerase_1"/>
</dbReference>
<dbReference type="Gene3D" id="1.10.150.20">
    <property type="entry name" value="5' to 3' exonuclease, C-terminal subdomain"/>
    <property type="match status" value="2"/>
</dbReference>
<organism evidence="20 21">
    <name type="scientific">Clostridium rhizosphaerae</name>
    <dbReference type="NCBI Taxonomy" id="2803861"/>
    <lineage>
        <taxon>Bacteria</taxon>
        <taxon>Bacillati</taxon>
        <taxon>Bacillota</taxon>
        <taxon>Clostridia</taxon>
        <taxon>Eubacteriales</taxon>
        <taxon>Clostridiaceae</taxon>
        <taxon>Clostridium</taxon>
    </lineage>
</organism>
<evidence type="ECO:0000259" key="17">
    <source>
        <dbReference type="SMART" id="SM00474"/>
    </source>
</evidence>
<dbReference type="Gene3D" id="3.40.50.1010">
    <property type="entry name" value="5'-nuclease"/>
    <property type="match status" value="1"/>
</dbReference>
<evidence type="ECO:0000256" key="6">
    <source>
        <dbReference type="ARBA" id="ARBA00022705"/>
    </source>
</evidence>
<dbReference type="Pfam" id="PF22619">
    <property type="entry name" value="DNA_polI_exo1"/>
    <property type="match status" value="1"/>
</dbReference>
<dbReference type="SUPFAM" id="SSF88723">
    <property type="entry name" value="PIN domain-like"/>
    <property type="match status" value="1"/>
</dbReference>
<dbReference type="InterPro" id="IPR029060">
    <property type="entry name" value="PIN-like_dom_sf"/>
</dbReference>
<dbReference type="CDD" id="cd06140">
    <property type="entry name" value="DNA_polA_I_Bacillus_like_exo"/>
    <property type="match status" value="1"/>
</dbReference>
<dbReference type="SMART" id="SM00279">
    <property type="entry name" value="HhH2"/>
    <property type="match status" value="1"/>
</dbReference>
<evidence type="ECO:0000256" key="9">
    <source>
        <dbReference type="ARBA" id="ARBA00022801"/>
    </source>
</evidence>
<dbReference type="InterPro" id="IPR036397">
    <property type="entry name" value="RNaseH_sf"/>
</dbReference>
<dbReference type="EMBL" id="JAESWC010000002">
    <property type="protein sequence ID" value="MBL4934834.1"/>
    <property type="molecule type" value="Genomic_DNA"/>
</dbReference>
<keyword evidence="4 16" id="KW-0808">Transferase</keyword>
<accession>A0ABS1T8Z4</accession>
<dbReference type="NCBIfam" id="NF004397">
    <property type="entry name" value="PRK05755.1"/>
    <property type="match status" value="1"/>
</dbReference>
<dbReference type="SMART" id="SM00474">
    <property type="entry name" value="35EXOc"/>
    <property type="match status" value="1"/>
</dbReference>
<feature type="domain" description="3'-5' exonuclease" evidence="17">
    <location>
        <begin position="307"/>
        <end position="475"/>
    </location>
</feature>
<dbReference type="PROSITE" id="PS00447">
    <property type="entry name" value="DNA_POLYMERASE_A"/>
    <property type="match status" value="1"/>
</dbReference>
<dbReference type="InterPro" id="IPR043502">
    <property type="entry name" value="DNA/RNA_pol_sf"/>
</dbReference>
<evidence type="ECO:0000256" key="7">
    <source>
        <dbReference type="ARBA" id="ARBA00022722"/>
    </source>
</evidence>
<comment type="subunit">
    <text evidence="16">Single-chain monomer with multiple functions.</text>
</comment>
<comment type="catalytic activity">
    <reaction evidence="14 16">
        <text>DNA(n) + a 2'-deoxyribonucleoside 5'-triphosphate = DNA(n+1) + diphosphate</text>
        <dbReference type="Rhea" id="RHEA:22508"/>
        <dbReference type="Rhea" id="RHEA-COMP:17339"/>
        <dbReference type="Rhea" id="RHEA-COMP:17340"/>
        <dbReference type="ChEBI" id="CHEBI:33019"/>
        <dbReference type="ChEBI" id="CHEBI:61560"/>
        <dbReference type="ChEBI" id="CHEBI:173112"/>
        <dbReference type="EC" id="2.7.7.7"/>
    </reaction>
</comment>
<evidence type="ECO:0000256" key="15">
    <source>
        <dbReference type="NCBIfam" id="TIGR00593"/>
    </source>
</evidence>
<dbReference type="Pfam" id="PF00476">
    <property type="entry name" value="DNA_pol_A"/>
    <property type="match status" value="1"/>
</dbReference>
<evidence type="ECO:0000259" key="18">
    <source>
        <dbReference type="SMART" id="SM00475"/>
    </source>
</evidence>
<dbReference type="CDD" id="cd09859">
    <property type="entry name" value="PIN_53EXO"/>
    <property type="match status" value="1"/>
</dbReference>
<evidence type="ECO:0000256" key="3">
    <source>
        <dbReference type="ARBA" id="ARBA00020311"/>
    </source>
</evidence>
<evidence type="ECO:0000259" key="19">
    <source>
        <dbReference type="SMART" id="SM00482"/>
    </source>
</evidence>
<keyword evidence="6 16" id="KW-0235">DNA replication</keyword>
<keyword evidence="5 16" id="KW-0548">Nucleotidyltransferase</keyword>
<dbReference type="Gene3D" id="1.20.1060.10">
    <property type="entry name" value="Taq DNA Polymerase, Chain T, domain 4"/>
    <property type="match status" value="1"/>
</dbReference>
<dbReference type="InterPro" id="IPR020046">
    <property type="entry name" value="5-3_exonucl_a-hlix_arch_N"/>
</dbReference>
<evidence type="ECO:0000313" key="20">
    <source>
        <dbReference type="EMBL" id="MBL4934834.1"/>
    </source>
</evidence>
<evidence type="ECO:0000256" key="4">
    <source>
        <dbReference type="ARBA" id="ARBA00022679"/>
    </source>
</evidence>
<dbReference type="PANTHER" id="PTHR10133:SF27">
    <property type="entry name" value="DNA POLYMERASE NU"/>
    <property type="match status" value="1"/>
</dbReference>
<dbReference type="Pfam" id="PF02739">
    <property type="entry name" value="5_3_exonuc_N"/>
    <property type="match status" value="1"/>
</dbReference>
<dbReference type="InterPro" id="IPR012337">
    <property type="entry name" value="RNaseH-like_sf"/>
</dbReference>
<dbReference type="SMART" id="SM00475">
    <property type="entry name" value="53EXOc"/>
    <property type="match status" value="1"/>
</dbReference>
<feature type="domain" description="DNA-directed DNA polymerase family A palm" evidence="19">
    <location>
        <begin position="633"/>
        <end position="840"/>
    </location>
</feature>
<proteinExistence type="inferred from homology"/>
<dbReference type="SUPFAM" id="SSF56672">
    <property type="entry name" value="DNA/RNA polymerases"/>
    <property type="match status" value="1"/>
</dbReference>
<dbReference type="InterPro" id="IPR001098">
    <property type="entry name" value="DNA-dir_DNA_pol_A_palm_dom"/>
</dbReference>
<comment type="caution">
    <text evidence="20">The sequence shown here is derived from an EMBL/GenBank/DDBJ whole genome shotgun (WGS) entry which is preliminary data.</text>
</comment>
<comment type="similarity">
    <text evidence="1 16">Belongs to the DNA polymerase type-A family.</text>
</comment>
<dbReference type="InterPro" id="IPR002298">
    <property type="entry name" value="DNA_polymerase_A"/>
</dbReference>
<dbReference type="SUPFAM" id="SSF47807">
    <property type="entry name" value="5' to 3' exonuclease, C-terminal subdomain"/>
    <property type="match status" value="1"/>
</dbReference>